<dbReference type="InterPro" id="IPR015943">
    <property type="entry name" value="WD40/YVTN_repeat-like_dom_sf"/>
</dbReference>
<evidence type="ECO:0000313" key="2">
    <source>
        <dbReference type="Proteomes" id="UP001141183"/>
    </source>
</evidence>
<dbReference type="PANTHER" id="PTHR47197:SF3">
    <property type="entry name" value="DIHYDRO-HEME D1 DEHYDROGENASE"/>
    <property type="match status" value="1"/>
</dbReference>
<dbReference type="SUPFAM" id="SSF51004">
    <property type="entry name" value="C-terminal (heme d1) domain of cytochrome cd1-nitrite reductase"/>
    <property type="match status" value="1"/>
</dbReference>
<evidence type="ECO:0000313" key="1">
    <source>
        <dbReference type="EMBL" id="MDC4238989.1"/>
    </source>
</evidence>
<accession>A0A9X4AYM8</accession>
<name>A0A9X4AYM8_9CLOT</name>
<sequence>MANVRKKTIYYISNLSTGKVSIIDGDSYSVIKEVEVGPRPQDIVVDEKNNVYIATDRNSKVTLIDHLHNTNKTWYMPNNGNIKVDSISQKIYVCNTEEVCIYNLGNGDILGRITGFIAADSMELNKSRKRLFVLDIFQNEIKAYDTTDFNLIKVYKEVGNTPNFMFMGDSERYLYISNKGSNRGTYTGNVSILDLETGSVSYIDFQEGSSITDLDGSENFLYAANNGLHRIEVIDTINKKYIASISTTLPYLQRIRLSPDKKVLLVTSKDNEGKGVLDRIDVSNNVILDTFTLDDKNIVPYDIGIIIENKEIEEKYYISTSANDKWKQEKGNTILAKKVLSTYKEKMNFPQVSVEISLKEDDILSIEEVIFENCSVIEESKRRKIFENRDKYLILEYNFDIPYYIKCKNQNEEKYIIEGRLKGKQKARLYISDYKEGNGVEYVVKSLTKLISSPINKGNVIKLDVISIISTHAIIEDLVFIPFCKQCMELKEDIMYE</sequence>
<dbReference type="EMBL" id="JAMRYU010000001">
    <property type="protein sequence ID" value="MDC4238989.1"/>
    <property type="molecule type" value="Genomic_DNA"/>
</dbReference>
<dbReference type="InterPro" id="IPR051200">
    <property type="entry name" value="Host-pathogen_enzymatic-act"/>
</dbReference>
<dbReference type="AlphaFoldDB" id="A0A9X4AYM8"/>
<dbReference type="PANTHER" id="PTHR47197">
    <property type="entry name" value="PROTEIN NIRF"/>
    <property type="match status" value="1"/>
</dbReference>
<dbReference type="Proteomes" id="UP001141183">
    <property type="component" value="Unassembled WGS sequence"/>
</dbReference>
<reference evidence="1" key="1">
    <citation type="submission" date="2022-05" db="EMBL/GenBank/DDBJ databases">
        <title>Draft genome sequence of Clostridium tertium strain CP3 isolated from Peru.</title>
        <authorList>
            <person name="Hurtado R."/>
            <person name="Lima L."/>
            <person name="Sousa T."/>
            <person name="Jaiswal A.K."/>
            <person name="Tiwari S."/>
            <person name="Maturrano L."/>
            <person name="Brenig B."/>
            <person name="Azevedo V."/>
        </authorList>
    </citation>
    <scope>NUCLEOTIDE SEQUENCE</scope>
    <source>
        <strain evidence="1">CP3</strain>
    </source>
</reference>
<protein>
    <submittedName>
        <fullName evidence="1">YncE family protein</fullName>
    </submittedName>
</protein>
<proteinExistence type="predicted"/>
<keyword evidence="2" id="KW-1185">Reference proteome</keyword>
<dbReference type="RefSeq" id="WP_008679734.1">
    <property type="nucleotide sequence ID" value="NZ_CABKOG010000003.1"/>
</dbReference>
<organism evidence="1 2">
    <name type="scientific">Clostridium tertium</name>
    <dbReference type="NCBI Taxonomy" id="1559"/>
    <lineage>
        <taxon>Bacteria</taxon>
        <taxon>Bacillati</taxon>
        <taxon>Bacillota</taxon>
        <taxon>Clostridia</taxon>
        <taxon>Eubacteriales</taxon>
        <taxon>Clostridiaceae</taxon>
        <taxon>Clostridium</taxon>
    </lineage>
</organism>
<gene>
    <name evidence="1" type="ORF">NE398_02235</name>
</gene>
<dbReference type="Gene3D" id="2.130.10.10">
    <property type="entry name" value="YVTN repeat-like/Quinoprotein amine dehydrogenase"/>
    <property type="match status" value="3"/>
</dbReference>
<dbReference type="InterPro" id="IPR011048">
    <property type="entry name" value="Haem_d1_sf"/>
</dbReference>
<comment type="caution">
    <text evidence="1">The sequence shown here is derived from an EMBL/GenBank/DDBJ whole genome shotgun (WGS) entry which is preliminary data.</text>
</comment>